<evidence type="ECO:0000313" key="6">
    <source>
        <dbReference type="Proteomes" id="UP000326912"/>
    </source>
</evidence>
<evidence type="ECO:0000256" key="4">
    <source>
        <dbReference type="SAM" id="MobiDB-lite"/>
    </source>
</evidence>
<comment type="caution">
    <text evidence="5">The sequence shown here is derived from an EMBL/GenBank/DDBJ whole genome shotgun (WGS) entry which is preliminary data.</text>
</comment>
<feature type="region of interest" description="Disordered" evidence="4">
    <location>
        <begin position="12"/>
        <end position="57"/>
    </location>
</feature>
<dbReference type="SUPFAM" id="SSF53756">
    <property type="entry name" value="UDP-Glycosyltransferase/glycogen phosphorylase"/>
    <property type="match status" value="1"/>
</dbReference>
<accession>A0A5J4L0W6</accession>
<dbReference type="Proteomes" id="UP000326912">
    <property type="component" value="Unassembled WGS sequence"/>
</dbReference>
<dbReference type="PANTHER" id="PTHR48043">
    <property type="entry name" value="EG:EG0003.4 PROTEIN-RELATED"/>
    <property type="match status" value="1"/>
</dbReference>
<dbReference type="GO" id="GO:0008194">
    <property type="term" value="F:UDP-glycosyltransferase activity"/>
    <property type="evidence" value="ECO:0007669"/>
    <property type="project" value="InterPro"/>
</dbReference>
<name>A0A5J4L0W6_9CHLR</name>
<dbReference type="PANTHER" id="PTHR48043:SF145">
    <property type="entry name" value="FI06409P-RELATED"/>
    <property type="match status" value="1"/>
</dbReference>
<protein>
    <recommendedName>
        <fullName evidence="7">UDP-glycosyltransferases domain-containing protein</fullName>
    </recommendedName>
</protein>
<dbReference type="CDD" id="cd03784">
    <property type="entry name" value="GT1_Gtf-like"/>
    <property type="match status" value="1"/>
</dbReference>
<dbReference type="RefSeq" id="WP_151759498.1">
    <property type="nucleotide sequence ID" value="NZ_BKZW01000004.1"/>
</dbReference>
<feature type="compositionally biased region" description="Polar residues" evidence="4">
    <location>
        <begin position="28"/>
        <end position="41"/>
    </location>
</feature>
<dbReference type="Pfam" id="PF00201">
    <property type="entry name" value="UDPGT"/>
    <property type="match status" value="1"/>
</dbReference>
<dbReference type="InterPro" id="IPR002213">
    <property type="entry name" value="UDP_glucos_trans"/>
</dbReference>
<dbReference type="FunFam" id="3.40.50.2000:FF:000072">
    <property type="entry name" value="Glycosyl transferase"/>
    <property type="match status" value="1"/>
</dbReference>
<dbReference type="GO" id="GO:0016758">
    <property type="term" value="F:hexosyltransferase activity"/>
    <property type="evidence" value="ECO:0007669"/>
    <property type="project" value="InterPro"/>
</dbReference>
<keyword evidence="6" id="KW-1185">Reference proteome</keyword>
<comment type="similarity">
    <text evidence="1">Belongs to the UDP-glycosyltransferase family.</text>
</comment>
<proteinExistence type="inferred from homology"/>
<evidence type="ECO:0000313" key="5">
    <source>
        <dbReference type="EMBL" id="GER91929.1"/>
    </source>
</evidence>
<organism evidence="5 6">
    <name type="scientific">Dictyobacter vulcani</name>
    <dbReference type="NCBI Taxonomy" id="2607529"/>
    <lineage>
        <taxon>Bacteria</taxon>
        <taxon>Bacillati</taxon>
        <taxon>Chloroflexota</taxon>
        <taxon>Ktedonobacteria</taxon>
        <taxon>Ktedonobacterales</taxon>
        <taxon>Dictyobacteraceae</taxon>
        <taxon>Dictyobacter</taxon>
    </lineage>
</organism>
<evidence type="ECO:0000256" key="1">
    <source>
        <dbReference type="ARBA" id="ARBA00009995"/>
    </source>
</evidence>
<dbReference type="AlphaFoldDB" id="A0A5J4L0W6"/>
<keyword evidence="2" id="KW-0328">Glycosyltransferase</keyword>
<gene>
    <name evidence="5" type="ORF">KDW_60910</name>
</gene>
<dbReference type="InterPro" id="IPR050271">
    <property type="entry name" value="UDP-glycosyltransferase"/>
</dbReference>
<dbReference type="InterPro" id="IPR006326">
    <property type="entry name" value="UDPGT_MGT-like"/>
</dbReference>
<sequence length="317" mass="34525">MPHRNLAALMAQGPFGRGIPPTGAPATQPINAQGTQPTDTPATKPGAPSGHPPMAMGPFSGVQGPEIVAFEQELEQLCNRYGIAPIRPQDMWMHNETLNISFIPRTFQPGGDTFDERFMFVGPSIFARQDAPAFEIENSEEKPVLYISLGTVMNNRPDFFKLCFEAFGDGPWHVVMAHGQRIDMQQLGPIPANFQVAPYLPQLEVLAKTRVFITHGGMNSTMEALYYGVPLIVVPQQPEQGMTAQRVSDLGLGVALNPNELSTEVLRAAVERVGDDETIRQNVEAMQETVRDSGGAYDAADAITTMMETQASQAETV</sequence>
<evidence type="ECO:0000256" key="3">
    <source>
        <dbReference type="ARBA" id="ARBA00022679"/>
    </source>
</evidence>
<evidence type="ECO:0008006" key="7">
    <source>
        <dbReference type="Google" id="ProtNLM"/>
    </source>
</evidence>
<dbReference type="NCBIfam" id="TIGR01426">
    <property type="entry name" value="MGT"/>
    <property type="match status" value="1"/>
</dbReference>
<dbReference type="EMBL" id="BKZW01000004">
    <property type="protein sequence ID" value="GER91929.1"/>
    <property type="molecule type" value="Genomic_DNA"/>
</dbReference>
<dbReference type="Gene3D" id="3.40.50.2000">
    <property type="entry name" value="Glycogen Phosphorylase B"/>
    <property type="match status" value="2"/>
</dbReference>
<keyword evidence="3" id="KW-0808">Transferase</keyword>
<evidence type="ECO:0000256" key="2">
    <source>
        <dbReference type="ARBA" id="ARBA00022676"/>
    </source>
</evidence>
<reference evidence="5 6" key="1">
    <citation type="submission" date="2019-10" db="EMBL/GenBank/DDBJ databases">
        <title>Dictyobacter vulcani sp. nov., within the class Ktedonobacteria, isolated from soil of volcanic Mt. Zao.</title>
        <authorList>
            <person name="Zheng Y."/>
            <person name="Wang C.M."/>
            <person name="Sakai Y."/>
            <person name="Abe K."/>
            <person name="Yokota A."/>
            <person name="Yabe S."/>
        </authorList>
    </citation>
    <scope>NUCLEOTIDE SEQUENCE [LARGE SCALE GENOMIC DNA]</scope>
    <source>
        <strain evidence="5 6">W12</strain>
    </source>
</reference>